<proteinExistence type="predicted"/>
<evidence type="ECO:0000313" key="2">
    <source>
        <dbReference type="Proteomes" id="UP001479606"/>
    </source>
</evidence>
<gene>
    <name evidence="1" type="ORF">AAFH49_07400</name>
</gene>
<comment type="caution">
    <text evidence="1">The sequence shown here is derived from an EMBL/GenBank/DDBJ whole genome shotgun (WGS) entry which is preliminary data.</text>
</comment>
<dbReference type="InterPro" id="IPR045929">
    <property type="entry name" value="DUF6348"/>
</dbReference>
<organism evidence="1 2">
    <name type="scientific">Hymenobacter segetis</name>
    <dbReference type="NCBI Taxonomy" id="2025509"/>
    <lineage>
        <taxon>Bacteria</taxon>
        <taxon>Pseudomonadati</taxon>
        <taxon>Bacteroidota</taxon>
        <taxon>Cytophagia</taxon>
        <taxon>Cytophagales</taxon>
        <taxon>Hymenobacteraceae</taxon>
        <taxon>Hymenobacter</taxon>
    </lineage>
</organism>
<keyword evidence="2" id="KW-1185">Reference proteome</keyword>
<feature type="non-terminal residue" evidence="1">
    <location>
        <position position="166"/>
    </location>
</feature>
<dbReference type="Pfam" id="PF19875">
    <property type="entry name" value="DUF6348"/>
    <property type="match status" value="1"/>
</dbReference>
<reference evidence="1 2" key="1">
    <citation type="journal article" date="2018" name="Arch. Microbiol.">
        <title>Hymenobacter segetis sp. nov., isolated from soil.</title>
        <authorList>
            <person name="Ten L.N."/>
            <person name="Lim S.J."/>
            <person name="Kim B.O."/>
            <person name="Kang I.K."/>
            <person name="Jung H.Y."/>
        </authorList>
    </citation>
    <scope>NUCLEOTIDE SEQUENCE [LARGE SCALE GENOMIC DNA]</scope>
    <source>
        <strain evidence="1 2">S7-3-11</strain>
    </source>
</reference>
<accession>A0ABU9LTJ2</accession>
<dbReference type="RefSeq" id="WP_342296993.1">
    <property type="nucleotide sequence ID" value="NZ_JBCEVZ010000013.1"/>
</dbReference>
<protein>
    <submittedName>
        <fullName evidence="1">DUF6348 family protein</fullName>
    </submittedName>
</protein>
<sequence>MSLFERLRHFFRSPPPAAAPRATPEDPATPALLEALRQGLRSAIESAAPDLRVVSRGDAWELAPLGLPLTSTVFRVDRHPGAVLCTLGVRVHHPEYFPTAIDDCLVGYGTDPAEAVANGARIYVDGVLAAVLQALDGRHDPVLDWVALPEGTRWHPVAGPLQVQGA</sequence>
<dbReference type="Proteomes" id="UP001479606">
    <property type="component" value="Unassembled WGS sequence"/>
</dbReference>
<name>A0ABU9LTJ2_9BACT</name>
<dbReference type="EMBL" id="JBCEVZ010000013">
    <property type="protein sequence ID" value="MEL5994029.1"/>
    <property type="molecule type" value="Genomic_DNA"/>
</dbReference>
<evidence type="ECO:0000313" key="1">
    <source>
        <dbReference type="EMBL" id="MEL5994029.1"/>
    </source>
</evidence>